<dbReference type="Pfam" id="PF00528">
    <property type="entry name" value="BPD_transp_1"/>
    <property type="match status" value="1"/>
</dbReference>
<dbReference type="Gene3D" id="1.10.3720.10">
    <property type="entry name" value="MetI-like"/>
    <property type="match status" value="1"/>
</dbReference>
<keyword evidence="5 8" id="KW-0812">Transmembrane</keyword>
<evidence type="ECO:0000313" key="9">
    <source>
        <dbReference type="EMBL" id="OBQ66639.1"/>
    </source>
</evidence>
<evidence type="ECO:0000256" key="2">
    <source>
        <dbReference type="ARBA" id="ARBA00010072"/>
    </source>
</evidence>
<dbReference type="Proteomes" id="UP000093737">
    <property type="component" value="Unassembled WGS sequence"/>
</dbReference>
<evidence type="ECO:0000256" key="3">
    <source>
        <dbReference type="ARBA" id="ARBA00022448"/>
    </source>
</evidence>
<evidence type="ECO:0000256" key="4">
    <source>
        <dbReference type="ARBA" id="ARBA00022475"/>
    </source>
</evidence>
<name>A0A6M7TZQ8_RHILI</name>
<sequence length="223" mass="24623">MSYNFKFDVLLRYIPEIVQGVLLTLQFSVVTMLCGLAIGLIVAMASISPLMPLRACARVYVEALRNTPLLVQLFIVFFGLPSIGIKLGANTAALIALSINMGAYGAEILRAGFQSVRQSQVEAGRSLGLTAGQTFRHVVLFQAIKTIYPALASQFVLIMLTTSVVSSIGATELFHQAAFIDSRTYRSFETYTLITVSYLVLTLGFRAFFAGVYWMVFVRRPRR</sequence>
<proteinExistence type="inferred from homology"/>
<keyword evidence="3 8" id="KW-0813">Transport</keyword>
<dbReference type="GO" id="GO:0022857">
    <property type="term" value="F:transmembrane transporter activity"/>
    <property type="evidence" value="ECO:0007669"/>
    <property type="project" value="InterPro"/>
</dbReference>
<dbReference type="NCBIfam" id="TIGR01726">
    <property type="entry name" value="HEQRo_perm_3TM"/>
    <property type="match status" value="1"/>
</dbReference>
<protein>
    <submittedName>
        <fullName evidence="9">Uncharacterized protein</fullName>
    </submittedName>
</protein>
<dbReference type="InterPro" id="IPR035906">
    <property type="entry name" value="MetI-like_sf"/>
</dbReference>
<evidence type="ECO:0000256" key="5">
    <source>
        <dbReference type="ARBA" id="ARBA00022692"/>
    </source>
</evidence>
<dbReference type="PROSITE" id="PS50928">
    <property type="entry name" value="ABC_TM1"/>
    <property type="match status" value="1"/>
</dbReference>
<dbReference type="CDD" id="cd06261">
    <property type="entry name" value="TM_PBP2"/>
    <property type="match status" value="1"/>
</dbReference>
<keyword evidence="7 8" id="KW-0472">Membrane</keyword>
<feature type="transmembrane region" description="Helical" evidence="8">
    <location>
        <begin position="68"/>
        <end position="85"/>
    </location>
</feature>
<keyword evidence="4" id="KW-1003">Cell membrane</keyword>
<evidence type="ECO:0000256" key="8">
    <source>
        <dbReference type="RuleBase" id="RU363032"/>
    </source>
</evidence>
<keyword evidence="6 8" id="KW-1133">Transmembrane helix</keyword>
<accession>A0A6M7TZQ8</accession>
<evidence type="ECO:0000256" key="7">
    <source>
        <dbReference type="ARBA" id="ARBA00023136"/>
    </source>
</evidence>
<feature type="transmembrane region" description="Helical" evidence="8">
    <location>
        <begin position="190"/>
        <end position="216"/>
    </location>
</feature>
<evidence type="ECO:0000313" key="10">
    <source>
        <dbReference type="Proteomes" id="UP000093737"/>
    </source>
</evidence>
<dbReference type="PANTHER" id="PTHR30614:SF35">
    <property type="entry name" value="ABC TRANSPORTER PERMEASE PROTEIN"/>
    <property type="match status" value="1"/>
</dbReference>
<organism evidence="9 10">
    <name type="scientific">Rhizobium loti</name>
    <name type="common">Mesorhizobium loti</name>
    <dbReference type="NCBI Taxonomy" id="381"/>
    <lineage>
        <taxon>Bacteria</taxon>
        <taxon>Pseudomonadati</taxon>
        <taxon>Pseudomonadota</taxon>
        <taxon>Alphaproteobacteria</taxon>
        <taxon>Hyphomicrobiales</taxon>
        <taxon>Phyllobacteriaceae</taxon>
        <taxon>Mesorhizobium</taxon>
    </lineage>
</organism>
<dbReference type="InterPro" id="IPR043429">
    <property type="entry name" value="ArtM/GltK/GlnP/TcyL/YhdX-like"/>
</dbReference>
<dbReference type="RefSeq" id="WP_056570901.1">
    <property type="nucleotide sequence ID" value="NZ_CP033334.1"/>
</dbReference>
<dbReference type="SUPFAM" id="SSF161098">
    <property type="entry name" value="MetI-like"/>
    <property type="match status" value="1"/>
</dbReference>
<dbReference type="GO" id="GO:0043190">
    <property type="term" value="C:ATP-binding cassette (ABC) transporter complex"/>
    <property type="evidence" value="ECO:0007669"/>
    <property type="project" value="InterPro"/>
</dbReference>
<dbReference type="PANTHER" id="PTHR30614">
    <property type="entry name" value="MEMBRANE COMPONENT OF AMINO ACID ABC TRANSPORTER"/>
    <property type="match status" value="1"/>
</dbReference>
<gene>
    <name evidence="9" type="ORF">A8145_29905</name>
</gene>
<feature type="transmembrane region" description="Helical" evidence="8">
    <location>
        <begin position="146"/>
        <end position="170"/>
    </location>
</feature>
<dbReference type="GO" id="GO:0006865">
    <property type="term" value="P:amino acid transport"/>
    <property type="evidence" value="ECO:0007669"/>
    <property type="project" value="TreeGrafter"/>
</dbReference>
<dbReference type="InterPro" id="IPR000515">
    <property type="entry name" value="MetI-like"/>
</dbReference>
<dbReference type="AlphaFoldDB" id="A0A6M7TZQ8"/>
<feature type="transmembrane region" description="Helical" evidence="8">
    <location>
        <begin position="20"/>
        <end position="47"/>
    </location>
</feature>
<comment type="caution">
    <text evidence="9">The sequence shown here is derived from an EMBL/GenBank/DDBJ whole genome shotgun (WGS) entry which is preliminary data.</text>
</comment>
<reference evidence="9 10" key="1">
    <citation type="submission" date="2016-05" db="EMBL/GenBank/DDBJ databases">
        <authorList>
            <person name="Ramsay J.P."/>
        </authorList>
    </citation>
    <scope>NUCLEOTIDE SEQUENCE [LARGE SCALE GENOMIC DNA]</scope>
    <source>
        <strain evidence="9 10">NZP2042</strain>
    </source>
</reference>
<comment type="similarity">
    <text evidence="2">Belongs to the binding-protein-dependent transport system permease family. HisMQ subfamily.</text>
</comment>
<evidence type="ECO:0000256" key="6">
    <source>
        <dbReference type="ARBA" id="ARBA00022989"/>
    </source>
</evidence>
<evidence type="ECO:0000256" key="1">
    <source>
        <dbReference type="ARBA" id="ARBA00004429"/>
    </source>
</evidence>
<dbReference type="EMBL" id="LYTK01000010">
    <property type="protein sequence ID" value="OBQ66639.1"/>
    <property type="molecule type" value="Genomic_DNA"/>
</dbReference>
<comment type="subcellular location">
    <subcellularLocation>
        <location evidence="1">Cell inner membrane</location>
        <topology evidence="1">Multi-pass membrane protein</topology>
    </subcellularLocation>
    <subcellularLocation>
        <location evidence="8">Cell membrane</location>
        <topology evidence="8">Multi-pass membrane protein</topology>
    </subcellularLocation>
</comment>
<dbReference type="InterPro" id="IPR010065">
    <property type="entry name" value="AA_ABC_transptr_permease_3TM"/>
</dbReference>